<dbReference type="Proteomes" id="UP000332933">
    <property type="component" value="Unassembled WGS sequence"/>
</dbReference>
<name>A0A485L0M9_9STRA</name>
<protein>
    <recommendedName>
        <fullName evidence="11">Dynein light intermediate chain</fullName>
    </recommendedName>
</protein>
<feature type="region of interest" description="Disordered" evidence="12">
    <location>
        <begin position="371"/>
        <end position="393"/>
    </location>
</feature>
<evidence type="ECO:0000256" key="3">
    <source>
        <dbReference type="ARBA" id="ARBA00022448"/>
    </source>
</evidence>
<dbReference type="PANTHER" id="PTHR12688:SF0">
    <property type="entry name" value="DYNEIN LIGHT INTERMEDIATE CHAIN"/>
    <property type="match status" value="1"/>
</dbReference>
<evidence type="ECO:0000256" key="10">
    <source>
        <dbReference type="ARBA" id="ARBA00023212"/>
    </source>
</evidence>
<dbReference type="GO" id="GO:0005524">
    <property type="term" value="F:ATP binding"/>
    <property type="evidence" value="ECO:0007669"/>
    <property type="project" value="UniProtKB-KW"/>
</dbReference>
<keyword evidence="7 11" id="KW-0067">ATP-binding</keyword>
<dbReference type="InterPro" id="IPR022780">
    <property type="entry name" value="Dynein_light_int_chain"/>
</dbReference>
<dbReference type="GO" id="GO:0005868">
    <property type="term" value="C:cytoplasmic dynein complex"/>
    <property type="evidence" value="ECO:0007669"/>
    <property type="project" value="UniProtKB-UniRule"/>
</dbReference>
<evidence type="ECO:0000256" key="1">
    <source>
        <dbReference type="ARBA" id="ARBA00004245"/>
    </source>
</evidence>
<evidence type="ECO:0000256" key="8">
    <source>
        <dbReference type="ARBA" id="ARBA00023017"/>
    </source>
</evidence>
<reference evidence="14 15" key="1">
    <citation type="submission" date="2019-03" db="EMBL/GenBank/DDBJ databases">
        <authorList>
            <person name="Gaulin E."/>
            <person name="Dumas B."/>
        </authorList>
    </citation>
    <scope>NUCLEOTIDE SEQUENCE [LARGE SCALE GENOMIC DNA]</scope>
    <source>
        <strain evidence="14">CBS 568.67</strain>
    </source>
</reference>
<keyword evidence="9 11" id="KW-0505">Motor protein</keyword>
<dbReference type="SUPFAM" id="SSF52540">
    <property type="entry name" value="P-loop containing nucleoside triphosphate hydrolases"/>
    <property type="match status" value="1"/>
</dbReference>
<comment type="similarity">
    <text evidence="2 11">Belongs to the dynein light intermediate chain family.</text>
</comment>
<dbReference type="EMBL" id="CAADRA010005501">
    <property type="protein sequence ID" value="VFT90594.1"/>
    <property type="molecule type" value="Genomic_DNA"/>
</dbReference>
<dbReference type="OrthoDB" id="27603at2759"/>
<keyword evidence="8 11" id="KW-0243">Dynein</keyword>
<organism evidence="14 15">
    <name type="scientific">Aphanomyces stellatus</name>
    <dbReference type="NCBI Taxonomy" id="120398"/>
    <lineage>
        <taxon>Eukaryota</taxon>
        <taxon>Sar</taxon>
        <taxon>Stramenopiles</taxon>
        <taxon>Oomycota</taxon>
        <taxon>Saprolegniomycetes</taxon>
        <taxon>Saprolegniales</taxon>
        <taxon>Verrucalvaceae</taxon>
        <taxon>Aphanomyces</taxon>
    </lineage>
</organism>
<dbReference type="AlphaFoldDB" id="A0A485L0M9"/>
<comment type="function">
    <text evidence="11">Acts as one of several non-catalytic accessory components of the cytoplasmic dynein 1 complex that are thought to be involved in linking dynein to cargos and to adapter proteins that regulate dynein function. Cytoplasmic dynein 1 acts as a motor for the intracellular retrograde motility of vesicles and organelles along microtubules. May play a role in binding dynein to membranous organelles or chromosomes.</text>
</comment>
<comment type="subunit">
    <text evidence="11">Homodimer. The cytoplasmic dynein 1 complex consists of two catalytic heavy chains (HCs) and a number of non-catalytic subunits presented by intermediate chains (ICs).</text>
</comment>
<evidence type="ECO:0000256" key="9">
    <source>
        <dbReference type="ARBA" id="ARBA00023175"/>
    </source>
</evidence>
<dbReference type="PANTHER" id="PTHR12688">
    <property type="entry name" value="DYNEIN LIGHT INTERMEDIATE CHAIN"/>
    <property type="match status" value="1"/>
</dbReference>
<accession>A0A485L0M9</accession>
<gene>
    <name evidence="14" type="primary">Aste57867_13761</name>
    <name evidence="13" type="ORF">As57867_013711</name>
    <name evidence="14" type="ORF">ASTE57867_13761</name>
</gene>
<evidence type="ECO:0000313" key="15">
    <source>
        <dbReference type="Proteomes" id="UP000332933"/>
    </source>
</evidence>
<proteinExistence type="inferred from homology"/>
<keyword evidence="5 11" id="KW-0493">Microtubule</keyword>
<evidence type="ECO:0000256" key="12">
    <source>
        <dbReference type="SAM" id="MobiDB-lite"/>
    </source>
</evidence>
<sequence length="441" mass="48773">MASSNLWQSLLRESSVRSPIPPTQVLLLGGTEAGKSSLLQRWQGAKNPNLERLHALAVLPSDFTSFHVPSEEDPMCQFNVWSLNTDGIASELSLLALAIDAKKLHQTVALLALDASKPWTVKPAIEKVHVLSHWLSTLDKVLQEKLETMNENERSELLEANRKHWLSYVEPGQAQHAAAAAGLLKDDDLPKALPDGVLVHNLGIPVVIVLCKTDLAPDDTVKVDFVQYTVRQLCLAYGAALCYTSCKSGVNCDILKDYIMYRAHPTAFKFTQAPKLVERSGIFVPAGYDTADLIEQSLVGSQPRWQKTTTFDKFIPAPVEKSDDSALLHPEIRVDANQLWLRKLEKAAGAGLADLQKSSVEASRRADELAAARRAEADTRKEKVEVKKDPKDVNPKHLANFFNNLLSRPDKAKAGRVGNLSEKPRSMVNVKELAEEELKKM</sequence>
<dbReference type="GO" id="GO:0000226">
    <property type="term" value="P:microtubule cytoskeleton organization"/>
    <property type="evidence" value="ECO:0007669"/>
    <property type="project" value="TreeGrafter"/>
</dbReference>
<dbReference type="EMBL" id="VJMH01005480">
    <property type="protein sequence ID" value="KAF0695412.1"/>
    <property type="molecule type" value="Genomic_DNA"/>
</dbReference>
<evidence type="ECO:0000256" key="4">
    <source>
        <dbReference type="ARBA" id="ARBA00022490"/>
    </source>
</evidence>
<dbReference type="GO" id="GO:0007018">
    <property type="term" value="P:microtubule-based movement"/>
    <property type="evidence" value="ECO:0007669"/>
    <property type="project" value="InterPro"/>
</dbReference>
<evidence type="ECO:0000313" key="13">
    <source>
        <dbReference type="EMBL" id="KAF0695412.1"/>
    </source>
</evidence>
<keyword evidence="10 11" id="KW-0206">Cytoskeleton</keyword>
<keyword evidence="4 11" id="KW-0963">Cytoplasm</keyword>
<comment type="subcellular location">
    <subcellularLocation>
        <location evidence="1 11">Cytoplasm</location>
        <location evidence="1 11">Cytoskeleton</location>
    </subcellularLocation>
</comment>
<dbReference type="Gene3D" id="3.40.50.300">
    <property type="entry name" value="P-loop containing nucleotide triphosphate hydrolases"/>
    <property type="match status" value="1"/>
</dbReference>
<evidence type="ECO:0000256" key="6">
    <source>
        <dbReference type="ARBA" id="ARBA00022741"/>
    </source>
</evidence>
<dbReference type="GO" id="GO:0045504">
    <property type="term" value="F:dynein heavy chain binding"/>
    <property type="evidence" value="ECO:0007669"/>
    <property type="project" value="TreeGrafter"/>
</dbReference>
<evidence type="ECO:0000256" key="5">
    <source>
        <dbReference type="ARBA" id="ARBA00022701"/>
    </source>
</evidence>
<dbReference type="Pfam" id="PF05783">
    <property type="entry name" value="DLIC"/>
    <property type="match status" value="1"/>
</dbReference>
<evidence type="ECO:0000313" key="14">
    <source>
        <dbReference type="EMBL" id="VFT90594.1"/>
    </source>
</evidence>
<evidence type="ECO:0000256" key="11">
    <source>
        <dbReference type="RuleBase" id="RU366047"/>
    </source>
</evidence>
<dbReference type="GO" id="GO:0005813">
    <property type="term" value="C:centrosome"/>
    <property type="evidence" value="ECO:0007669"/>
    <property type="project" value="TreeGrafter"/>
</dbReference>
<keyword evidence="15" id="KW-1185">Reference proteome</keyword>
<reference evidence="13" key="2">
    <citation type="submission" date="2019-06" db="EMBL/GenBank/DDBJ databases">
        <title>Genomics analysis of Aphanomyces spp. identifies a new class of oomycete effector associated with host adaptation.</title>
        <authorList>
            <person name="Gaulin E."/>
        </authorList>
    </citation>
    <scope>NUCLEOTIDE SEQUENCE</scope>
    <source>
        <strain evidence="13">CBS 578.67</strain>
    </source>
</reference>
<keyword evidence="6 11" id="KW-0547">Nucleotide-binding</keyword>
<evidence type="ECO:0000256" key="7">
    <source>
        <dbReference type="ARBA" id="ARBA00022840"/>
    </source>
</evidence>
<dbReference type="InterPro" id="IPR008467">
    <property type="entry name" value="Dynein1_light_intermed_chain"/>
</dbReference>
<keyword evidence="3 11" id="KW-0813">Transport</keyword>
<dbReference type="InterPro" id="IPR027417">
    <property type="entry name" value="P-loop_NTPase"/>
</dbReference>
<evidence type="ECO:0000256" key="2">
    <source>
        <dbReference type="ARBA" id="ARBA00006831"/>
    </source>
</evidence>
<dbReference type="GO" id="GO:0005874">
    <property type="term" value="C:microtubule"/>
    <property type="evidence" value="ECO:0007669"/>
    <property type="project" value="UniProtKB-KW"/>
</dbReference>